<comment type="caution">
    <text evidence="2">The sequence shown here is derived from an EMBL/GenBank/DDBJ whole genome shotgun (WGS) entry which is preliminary data.</text>
</comment>
<dbReference type="AlphaFoldDB" id="A0A927MZL2"/>
<sequence>MSADKKQDRARIEDAARTVANHDYPHLRAAVQYAQQYTALGSYAFGLLPSDVLMPQYNPARDSQVKNLEDGLDRLEKLIAGMNRVAYRMSATEAANTINLAGVRREPVTRPSPKPLPTKETGSGPLIFRALATGSLLAVTYKAALILKCSFGAFMWYPTGLTLISLGLWASVQPDDDEIGRVRSAWSSVSEELSAVTTVAKLGNGGGALLPRTAWDDARDTFDDWVSRFTTEVHKAETYAADATSALEKTVRDIADINQHMNAYDVATMVSLFALYVAGFYAVYRFPAALAQRVIATSNGIATGISVATLCFQVANYGDHMSRFSQDGRFQKLDIHNGPGAYGLNPVTDTFIDLDVDWLK</sequence>
<feature type="transmembrane region" description="Helical" evidence="1">
    <location>
        <begin position="153"/>
        <end position="172"/>
    </location>
</feature>
<evidence type="ECO:0000313" key="2">
    <source>
        <dbReference type="EMBL" id="MBE1609474.1"/>
    </source>
</evidence>
<feature type="transmembrane region" description="Helical" evidence="1">
    <location>
        <begin position="266"/>
        <end position="284"/>
    </location>
</feature>
<name>A0A927MZL2_9ACTN</name>
<dbReference type="Proteomes" id="UP000638648">
    <property type="component" value="Unassembled WGS sequence"/>
</dbReference>
<reference evidence="2" key="1">
    <citation type="submission" date="2020-10" db="EMBL/GenBank/DDBJ databases">
        <title>Sequencing the genomes of 1000 actinobacteria strains.</title>
        <authorList>
            <person name="Klenk H.-P."/>
        </authorList>
    </citation>
    <scope>NUCLEOTIDE SEQUENCE</scope>
    <source>
        <strain evidence="2">DSM 45354</strain>
    </source>
</reference>
<protein>
    <submittedName>
        <fullName evidence="2">Uncharacterized protein</fullName>
    </submittedName>
</protein>
<evidence type="ECO:0000313" key="3">
    <source>
        <dbReference type="Proteomes" id="UP000638648"/>
    </source>
</evidence>
<keyword evidence="1" id="KW-0812">Transmembrane</keyword>
<keyword evidence="3" id="KW-1185">Reference proteome</keyword>
<dbReference type="RefSeq" id="WP_192753043.1">
    <property type="nucleotide sequence ID" value="NZ_BAABJL010000156.1"/>
</dbReference>
<proteinExistence type="predicted"/>
<dbReference type="EMBL" id="JADBEM010000001">
    <property type="protein sequence ID" value="MBE1609474.1"/>
    <property type="molecule type" value="Genomic_DNA"/>
</dbReference>
<feature type="transmembrane region" description="Helical" evidence="1">
    <location>
        <begin position="290"/>
        <end position="315"/>
    </location>
</feature>
<evidence type="ECO:0000256" key="1">
    <source>
        <dbReference type="SAM" id="Phobius"/>
    </source>
</evidence>
<keyword evidence="1" id="KW-1133">Transmembrane helix</keyword>
<keyword evidence="1" id="KW-0472">Membrane</keyword>
<accession>A0A927MZL2</accession>
<organism evidence="2 3">
    <name type="scientific">Actinopolymorpha pittospori</name>
    <dbReference type="NCBI Taxonomy" id="648752"/>
    <lineage>
        <taxon>Bacteria</taxon>
        <taxon>Bacillati</taxon>
        <taxon>Actinomycetota</taxon>
        <taxon>Actinomycetes</taxon>
        <taxon>Propionibacteriales</taxon>
        <taxon>Actinopolymorphaceae</taxon>
        <taxon>Actinopolymorpha</taxon>
    </lineage>
</organism>
<gene>
    <name evidence="2" type="ORF">HEB94_006322</name>
</gene>